<feature type="transmembrane region" description="Helical" evidence="1">
    <location>
        <begin position="38"/>
        <end position="60"/>
    </location>
</feature>
<protein>
    <recommendedName>
        <fullName evidence="3">Small multi-drug export protein</fullName>
    </recommendedName>
</protein>
<dbReference type="InterPro" id="IPR009577">
    <property type="entry name" value="Sm_multidrug_ex"/>
</dbReference>
<dbReference type="Pfam" id="PF06695">
    <property type="entry name" value="Sm_multidrug_ex"/>
    <property type="match status" value="1"/>
</dbReference>
<keyword evidence="1" id="KW-0472">Membrane</keyword>
<evidence type="ECO:0000313" key="2">
    <source>
        <dbReference type="EMBL" id="KGA18740.1"/>
    </source>
</evidence>
<sequence>MLDIENLGLLGVFIAGAIPWMEAIAVVPAGIVVGLNPIATLISAVVGNSITIILFAYFASSIREKLIARRIKSGKPAELPKLEKALKAFDKYGVYGLAALGPILIGTQFAAAAAVIAGVKPIRASVLIITSLTIWAIAIAVAMVAFEITI</sequence>
<evidence type="ECO:0008006" key="3">
    <source>
        <dbReference type="Google" id="ProtNLM"/>
    </source>
</evidence>
<name>A0A094Q3K8_9ZZZZ</name>
<gene>
    <name evidence="2" type="ORF">GM51_7860</name>
</gene>
<evidence type="ECO:0000256" key="1">
    <source>
        <dbReference type="SAM" id="Phobius"/>
    </source>
</evidence>
<dbReference type="EMBL" id="JNSL01000039">
    <property type="protein sequence ID" value="KGA18740.1"/>
    <property type="molecule type" value="Genomic_DNA"/>
</dbReference>
<feature type="transmembrane region" description="Helical" evidence="1">
    <location>
        <begin position="7"/>
        <end position="32"/>
    </location>
</feature>
<feature type="transmembrane region" description="Helical" evidence="1">
    <location>
        <begin position="122"/>
        <end position="146"/>
    </location>
</feature>
<accession>A0A094Q3K8</accession>
<comment type="caution">
    <text evidence="2">The sequence shown here is derived from an EMBL/GenBank/DDBJ whole genome shotgun (WGS) entry which is preliminary data.</text>
</comment>
<dbReference type="AlphaFoldDB" id="A0A094Q3K8"/>
<feature type="transmembrane region" description="Helical" evidence="1">
    <location>
        <begin position="92"/>
        <end position="116"/>
    </location>
</feature>
<keyword evidence="1" id="KW-0812">Transmembrane</keyword>
<keyword evidence="1" id="KW-1133">Transmembrane helix</keyword>
<proteinExistence type="predicted"/>
<organism evidence="2">
    <name type="scientific">freshwater metagenome</name>
    <dbReference type="NCBI Taxonomy" id="449393"/>
    <lineage>
        <taxon>unclassified sequences</taxon>
        <taxon>metagenomes</taxon>
        <taxon>ecological metagenomes</taxon>
    </lineage>
</organism>
<reference evidence="2" key="1">
    <citation type="submission" date="2014-06" db="EMBL/GenBank/DDBJ databases">
        <title>Key roles for freshwater Actinobacteria revealed by deep metagenomic sequencing.</title>
        <authorList>
            <person name="Ghai R."/>
            <person name="Mizuno C.M."/>
            <person name="Picazo A."/>
            <person name="Camacho A."/>
            <person name="Rodriguez-Valera F."/>
        </authorList>
    </citation>
    <scope>NUCLEOTIDE SEQUENCE</scope>
</reference>